<dbReference type="SUPFAM" id="SSF48452">
    <property type="entry name" value="TPR-like"/>
    <property type="match status" value="1"/>
</dbReference>
<evidence type="ECO:0000313" key="1">
    <source>
        <dbReference type="EMBL" id="TXK33728.1"/>
    </source>
</evidence>
<dbReference type="Proteomes" id="UP000321926">
    <property type="component" value="Unassembled WGS sequence"/>
</dbReference>
<proteinExistence type="predicted"/>
<dbReference type="InterPro" id="IPR011990">
    <property type="entry name" value="TPR-like_helical_dom_sf"/>
</dbReference>
<keyword evidence="2" id="KW-1185">Reference proteome</keyword>
<dbReference type="AlphaFoldDB" id="A0A5C8J8L5"/>
<dbReference type="OrthoDB" id="622109at2"/>
<reference evidence="1 2" key="1">
    <citation type="submission" date="2019-08" db="EMBL/GenBank/DDBJ databases">
        <authorList>
            <person name="Shi S."/>
        </authorList>
    </citation>
    <scope>NUCLEOTIDE SEQUENCE [LARGE SCALE GENOMIC DNA]</scope>
    <source>
        <strain evidence="1 2">GY10130</strain>
    </source>
</reference>
<dbReference type="EMBL" id="VRTY01000091">
    <property type="protein sequence ID" value="TXK33728.1"/>
    <property type="molecule type" value="Genomic_DNA"/>
</dbReference>
<evidence type="ECO:0000313" key="2">
    <source>
        <dbReference type="Proteomes" id="UP000321926"/>
    </source>
</evidence>
<protein>
    <recommendedName>
        <fullName evidence="3">Tetratricopeptide repeat protein</fullName>
    </recommendedName>
</protein>
<dbReference type="RefSeq" id="WP_147923334.1">
    <property type="nucleotide sequence ID" value="NZ_VRTY01000091.1"/>
</dbReference>
<comment type="caution">
    <text evidence="1">The sequence shown here is derived from an EMBL/GenBank/DDBJ whole genome shotgun (WGS) entry which is preliminary data.</text>
</comment>
<accession>A0A5C8J8L5</accession>
<name>A0A5C8J8L5_9BACT</name>
<sequence>MSKKKKKPAAATPAKLNDKNYLISGRARSLPIYKCQVNQGWQESGMAEVLVMRKHANEHITVGIYLVDTFCTGVKSTFYLFNISEQELEERMAKAPFPQEQCSYELAHNIIYGGLAYAQEYGIAPDPDFRITQMILEEDTEDIELIELEFGKDGKPFLAINPAGDPRADYYIRQLEKNAGPGNFHIIDGRILDELDEMEEEDDYYAHPEEWEKVDWEEFIDEMEPEDLDDFPEATALMYEKLLLAPARTNQIATTKTQVEEIKISFDAMPLPYSEEELEEASSIAFKLVSDTLADSEKQELLERVKQAIERWPENRTFYSHLIAAYSSVSDEENVEKASNELYEKFPNYIFARIRRAEQLLQKGETDQVPAVFDNNYTLKALYPDRDTFHISEFIHFKRVLCHYFYQKGELDRAFTHYKLLTGIDLPETVRLDYELISNVEMALVDEIEPLLLEAKESEEKKQELIAKLVS</sequence>
<organism evidence="1 2">
    <name type="scientific">Pontibacter qinzhouensis</name>
    <dbReference type="NCBI Taxonomy" id="2603253"/>
    <lineage>
        <taxon>Bacteria</taxon>
        <taxon>Pseudomonadati</taxon>
        <taxon>Bacteroidota</taxon>
        <taxon>Cytophagia</taxon>
        <taxon>Cytophagales</taxon>
        <taxon>Hymenobacteraceae</taxon>
        <taxon>Pontibacter</taxon>
    </lineage>
</organism>
<evidence type="ECO:0008006" key="3">
    <source>
        <dbReference type="Google" id="ProtNLM"/>
    </source>
</evidence>
<dbReference type="Gene3D" id="1.25.40.10">
    <property type="entry name" value="Tetratricopeptide repeat domain"/>
    <property type="match status" value="1"/>
</dbReference>
<gene>
    <name evidence="1" type="ORF">FVR03_18895</name>
</gene>